<protein>
    <submittedName>
        <fullName evidence="2">Uncharacterized protein</fullName>
    </submittedName>
</protein>
<name>A0A368PM12_SETIT</name>
<sequence>MQKGVVLSRSRKYSKLFLSNKEAKECIALSESPNSRMKQSLVPGYDPMIQGRTPRGPKINNVQTIVRNKAIKRCKEVICWGLSMHRRGKSLNGQFSLNDLSYTGQLIVVM</sequence>
<dbReference type="EMBL" id="CM003528">
    <property type="protein sequence ID" value="RCV06821.1"/>
    <property type="molecule type" value="Genomic_DNA"/>
</dbReference>
<evidence type="ECO:0000256" key="1">
    <source>
        <dbReference type="SAM" id="MobiDB-lite"/>
    </source>
</evidence>
<reference evidence="2" key="2">
    <citation type="submission" date="2015-07" db="EMBL/GenBank/DDBJ databases">
        <authorList>
            <person name="Noorani M."/>
        </authorList>
    </citation>
    <scope>NUCLEOTIDE SEQUENCE</scope>
    <source>
        <strain evidence="2">Yugu1</strain>
    </source>
</reference>
<organism evidence="2">
    <name type="scientific">Setaria italica</name>
    <name type="common">Foxtail millet</name>
    <name type="synonym">Panicum italicum</name>
    <dbReference type="NCBI Taxonomy" id="4555"/>
    <lineage>
        <taxon>Eukaryota</taxon>
        <taxon>Viridiplantae</taxon>
        <taxon>Streptophyta</taxon>
        <taxon>Embryophyta</taxon>
        <taxon>Tracheophyta</taxon>
        <taxon>Spermatophyta</taxon>
        <taxon>Magnoliopsida</taxon>
        <taxon>Liliopsida</taxon>
        <taxon>Poales</taxon>
        <taxon>Poaceae</taxon>
        <taxon>PACMAD clade</taxon>
        <taxon>Panicoideae</taxon>
        <taxon>Panicodae</taxon>
        <taxon>Paniceae</taxon>
        <taxon>Cenchrinae</taxon>
        <taxon>Setaria</taxon>
    </lineage>
</organism>
<dbReference type="AlphaFoldDB" id="A0A368PM12"/>
<gene>
    <name evidence="2" type="ORF">SETIT_1G194500v2</name>
</gene>
<evidence type="ECO:0000313" key="2">
    <source>
        <dbReference type="EMBL" id="RCV06821.1"/>
    </source>
</evidence>
<reference evidence="2" key="1">
    <citation type="journal article" date="2012" name="Nat. Biotechnol.">
        <title>Reference genome sequence of the model plant Setaria.</title>
        <authorList>
            <person name="Bennetzen J.L."/>
            <person name="Schmutz J."/>
            <person name="Wang H."/>
            <person name="Percifield R."/>
            <person name="Hawkins J."/>
            <person name="Pontaroli A.C."/>
            <person name="Estep M."/>
            <person name="Feng L."/>
            <person name="Vaughn J.N."/>
            <person name="Grimwood J."/>
            <person name="Jenkins J."/>
            <person name="Barry K."/>
            <person name="Lindquist E."/>
            <person name="Hellsten U."/>
            <person name="Deshpande S."/>
            <person name="Wang X."/>
            <person name="Wu X."/>
            <person name="Mitros T."/>
            <person name="Triplett J."/>
            <person name="Yang X."/>
            <person name="Ye C.Y."/>
            <person name="Mauro-Herrera M."/>
            <person name="Wang L."/>
            <person name="Li P."/>
            <person name="Sharma M."/>
            <person name="Sharma R."/>
            <person name="Ronald P.C."/>
            <person name="Panaud O."/>
            <person name="Kellogg E.A."/>
            <person name="Brutnell T.P."/>
            <person name="Doust A.N."/>
            <person name="Tuskan G.A."/>
            <person name="Rokhsar D."/>
            <person name="Devos K.M."/>
        </authorList>
    </citation>
    <scope>NUCLEOTIDE SEQUENCE [LARGE SCALE GENOMIC DNA]</scope>
    <source>
        <strain evidence="2">Yugu1</strain>
    </source>
</reference>
<feature type="region of interest" description="Disordered" evidence="1">
    <location>
        <begin position="37"/>
        <end position="59"/>
    </location>
</feature>
<accession>A0A368PM12</accession>
<proteinExistence type="predicted"/>